<dbReference type="RefSeq" id="WP_190464994.1">
    <property type="nucleotide sequence ID" value="NZ_JACJPW010000032.1"/>
</dbReference>
<dbReference type="AlphaFoldDB" id="A0A926ZH24"/>
<dbReference type="Gene3D" id="2.60.120.620">
    <property type="entry name" value="q2cbj1_9rhob like domain"/>
    <property type="match status" value="1"/>
</dbReference>
<gene>
    <name evidence="2" type="ORF">H6G03_13920</name>
</gene>
<evidence type="ECO:0000313" key="2">
    <source>
        <dbReference type="EMBL" id="MBD2182184.1"/>
    </source>
</evidence>
<organism evidence="2 3">
    <name type="scientific">Aerosakkonema funiforme FACHB-1375</name>
    <dbReference type="NCBI Taxonomy" id="2949571"/>
    <lineage>
        <taxon>Bacteria</taxon>
        <taxon>Bacillati</taxon>
        <taxon>Cyanobacteriota</taxon>
        <taxon>Cyanophyceae</taxon>
        <taxon>Oscillatoriophycideae</taxon>
        <taxon>Aerosakkonematales</taxon>
        <taxon>Aerosakkonemataceae</taxon>
        <taxon>Aerosakkonema</taxon>
    </lineage>
</organism>
<feature type="domain" description="Prolyl 4-hydroxylase alpha subunit Fe(2+) 2OG dioxygenase" evidence="1">
    <location>
        <begin position="135"/>
        <end position="228"/>
    </location>
</feature>
<reference evidence="2" key="2">
    <citation type="submission" date="2020-08" db="EMBL/GenBank/DDBJ databases">
        <authorList>
            <person name="Chen M."/>
            <person name="Teng W."/>
            <person name="Zhao L."/>
            <person name="Hu C."/>
            <person name="Zhou Y."/>
            <person name="Han B."/>
            <person name="Song L."/>
            <person name="Shu W."/>
        </authorList>
    </citation>
    <scope>NUCLEOTIDE SEQUENCE</scope>
    <source>
        <strain evidence="2">FACHB-1375</strain>
    </source>
</reference>
<evidence type="ECO:0000259" key="1">
    <source>
        <dbReference type="Pfam" id="PF13640"/>
    </source>
</evidence>
<keyword evidence="3" id="KW-1185">Reference proteome</keyword>
<comment type="caution">
    <text evidence="2">The sequence shown here is derived from an EMBL/GenBank/DDBJ whole genome shotgun (WGS) entry which is preliminary data.</text>
</comment>
<dbReference type="Proteomes" id="UP000641646">
    <property type="component" value="Unassembled WGS sequence"/>
</dbReference>
<dbReference type="InterPro" id="IPR044862">
    <property type="entry name" value="Pro_4_hyd_alph_FE2OG_OXY"/>
</dbReference>
<proteinExistence type="predicted"/>
<dbReference type="EMBL" id="JACJPW010000032">
    <property type="protein sequence ID" value="MBD2182184.1"/>
    <property type="molecule type" value="Genomic_DNA"/>
</dbReference>
<reference evidence="2" key="1">
    <citation type="journal article" date="2015" name="ISME J.">
        <title>Draft Genome Sequence of Streptomyces incarnatus NRRL8089, which Produces the Nucleoside Antibiotic Sinefungin.</title>
        <authorList>
            <person name="Oshima K."/>
            <person name="Hattori M."/>
            <person name="Shimizu H."/>
            <person name="Fukuda K."/>
            <person name="Nemoto M."/>
            <person name="Inagaki K."/>
            <person name="Tamura T."/>
        </authorList>
    </citation>
    <scope>NUCLEOTIDE SEQUENCE</scope>
    <source>
        <strain evidence="2">FACHB-1375</strain>
    </source>
</reference>
<protein>
    <submittedName>
        <fullName evidence="2">2OG-Fe(II) oxygenase</fullName>
    </submittedName>
</protein>
<evidence type="ECO:0000313" key="3">
    <source>
        <dbReference type="Proteomes" id="UP000641646"/>
    </source>
</evidence>
<accession>A0A926ZH24</accession>
<sequence>MTAEDIVTNFIEIYDNALDADICHQIIEKFETSDKIVRGRTGQGVDLNKKDSYDLTITGLYEWRNLHSLVVTNTFAYLKQYLRKYIFALVGAISPGILDPISGKVVTLTHENFAQYEALWMDETIQKIYRPSWINVQKYIKGMGGYHHWHSEIYPHPREADDEPLRRVLFFQYYLNTVNEGGETEFFYQNLKVKPQQGRLAIAPAGFTHTHKGNVPFSEDKYILTSWIIFEKAEKIYGQKKLL</sequence>
<name>A0A926ZH24_9CYAN</name>
<dbReference type="Pfam" id="PF13640">
    <property type="entry name" value="2OG-FeII_Oxy_3"/>
    <property type="match status" value="1"/>
</dbReference>